<gene>
    <name evidence="3" type="ORF">FB45DRAFT_841768</name>
</gene>
<reference evidence="3" key="1">
    <citation type="submission" date="2023-03" db="EMBL/GenBank/DDBJ databases">
        <title>Massive genome expansion in bonnet fungi (Mycena s.s.) driven by repeated elements and novel gene families across ecological guilds.</title>
        <authorList>
            <consortium name="Lawrence Berkeley National Laboratory"/>
            <person name="Harder C.B."/>
            <person name="Miyauchi S."/>
            <person name="Viragh M."/>
            <person name="Kuo A."/>
            <person name="Thoen E."/>
            <person name="Andreopoulos B."/>
            <person name="Lu D."/>
            <person name="Skrede I."/>
            <person name="Drula E."/>
            <person name="Henrissat B."/>
            <person name="Morin E."/>
            <person name="Kohler A."/>
            <person name="Barry K."/>
            <person name="LaButti K."/>
            <person name="Morin E."/>
            <person name="Salamov A."/>
            <person name="Lipzen A."/>
            <person name="Mereny Z."/>
            <person name="Hegedus B."/>
            <person name="Baldrian P."/>
            <person name="Stursova M."/>
            <person name="Weitz H."/>
            <person name="Taylor A."/>
            <person name="Grigoriev I.V."/>
            <person name="Nagy L.G."/>
            <person name="Martin F."/>
            <person name="Kauserud H."/>
        </authorList>
    </citation>
    <scope>NUCLEOTIDE SEQUENCE</scope>
    <source>
        <strain evidence="3">9284</strain>
    </source>
</reference>
<feature type="signal peptide" evidence="1">
    <location>
        <begin position="1"/>
        <end position="20"/>
    </location>
</feature>
<organism evidence="3 4">
    <name type="scientific">Roridomyces roridus</name>
    <dbReference type="NCBI Taxonomy" id="1738132"/>
    <lineage>
        <taxon>Eukaryota</taxon>
        <taxon>Fungi</taxon>
        <taxon>Dikarya</taxon>
        <taxon>Basidiomycota</taxon>
        <taxon>Agaricomycotina</taxon>
        <taxon>Agaricomycetes</taxon>
        <taxon>Agaricomycetidae</taxon>
        <taxon>Agaricales</taxon>
        <taxon>Marasmiineae</taxon>
        <taxon>Mycenaceae</taxon>
        <taxon>Roridomyces</taxon>
    </lineage>
</organism>
<sequence length="181" mass="19738">MKFLWICLVLAFFFALNTWGLSLEYRTCGAPADAVPLYRLFNSRSGSVDHWYTPDAAAVTDAVPKGYAFENVLGLVFLTQEEGTAPLYHVVSASATDNLYTMNLTEVGLDEANGYASVPNPPTLYIYATQVCGSVPVYRLYSAAGTDSFYTTSEAERLQFIANDGYTDLGIMGYVLPLGCS</sequence>
<comment type="caution">
    <text evidence="3">The sequence shown here is derived from an EMBL/GenBank/DDBJ whole genome shotgun (WGS) entry which is preliminary data.</text>
</comment>
<dbReference type="InterPro" id="IPR043708">
    <property type="entry name" value="DUF5648"/>
</dbReference>
<keyword evidence="4" id="KW-1185">Reference proteome</keyword>
<evidence type="ECO:0000256" key="1">
    <source>
        <dbReference type="SAM" id="SignalP"/>
    </source>
</evidence>
<evidence type="ECO:0000259" key="2">
    <source>
        <dbReference type="Pfam" id="PF18885"/>
    </source>
</evidence>
<dbReference type="Pfam" id="PF18885">
    <property type="entry name" value="DUF5648"/>
    <property type="match status" value="2"/>
</dbReference>
<feature type="domain" description="DUF5648" evidence="2">
    <location>
        <begin position="124"/>
        <end position="176"/>
    </location>
</feature>
<dbReference type="AlphaFoldDB" id="A0AAD7BBT3"/>
<feature type="chain" id="PRO_5042032592" description="DUF5648 domain-containing protein" evidence="1">
    <location>
        <begin position="21"/>
        <end position="181"/>
    </location>
</feature>
<protein>
    <recommendedName>
        <fullName evidence="2">DUF5648 domain-containing protein</fullName>
    </recommendedName>
</protein>
<dbReference type="Proteomes" id="UP001221142">
    <property type="component" value="Unassembled WGS sequence"/>
</dbReference>
<feature type="domain" description="DUF5648" evidence="2">
    <location>
        <begin position="23"/>
        <end position="115"/>
    </location>
</feature>
<keyword evidence="1" id="KW-0732">Signal</keyword>
<evidence type="ECO:0000313" key="3">
    <source>
        <dbReference type="EMBL" id="KAJ7616118.1"/>
    </source>
</evidence>
<proteinExistence type="predicted"/>
<name>A0AAD7BBT3_9AGAR</name>
<evidence type="ECO:0000313" key="4">
    <source>
        <dbReference type="Proteomes" id="UP001221142"/>
    </source>
</evidence>
<dbReference type="EMBL" id="JARKIF010000023">
    <property type="protein sequence ID" value="KAJ7616118.1"/>
    <property type="molecule type" value="Genomic_DNA"/>
</dbReference>
<accession>A0AAD7BBT3</accession>